<dbReference type="InterPro" id="IPR036412">
    <property type="entry name" value="HAD-like_sf"/>
</dbReference>
<name>A0A1Q2MFN1_9BACT</name>
<dbReference type="PANTHER" id="PTHR46470">
    <property type="entry name" value="N-ACYLNEURAMINATE-9-PHOSPHATASE"/>
    <property type="match status" value="1"/>
</dbReference>
<dbReference type="GO" id="GO:0046872">
    <property type="term" value="F:metal ion binding"/>
    <property type="evidence" value="ECO:0007669"/>
    <property type="project" value="UniProtKB-KW"/>
</dbReference>
<accession>A0A1Q2MFN1</accession>
<proteinExistence type="predicted"/>
<dbReference type="Pfam" id="PF00702">
    <property type="entry name" value="Hydrolase"/>
    <property type="match status" value="1"/>
</dbReference>
<dbReference type="SFLD" id="SFLDG01129">
    <property type="entry name" value="C1.5:_HAD__Beta-PGM__Phosphata"/>
    <property type="match status" value="1"/>
</dbReference>
<dbReference type="RefSeq" id="WP_146683541.1">
    <property type="nucleotide sequence ID" value="NZ_CP019646.1"/>
</dbReference>
<keyword evidence="1" id="KW-0479">Metal-binding</keyword>
<keyword evidence="2 4" id="KW-0378">Hydrolase</keyword>
<evidence type="ECO:0000313" key="4">
    <source>
        <dbReference type="EMBL" id="AQQ71358.1"/>
    </source>
</evidence>
<dbReference type="KEGG" id="pbas:SMSP2_01731"/>
<dbReference type="SUPFAM" id="SSF56784">
    <property type="entry name" value="HAD-like"/>
    <property type="match status" value="1"/>
</dbReference>
<keyword evidence="5" id="KW-1185">Reference proteome</keyword>
<protein>
    <submittedName>
        <fullName evidence="4">Pyrimidine 5'-nucleotidase YjjG</fullName>
        <ecNumber evidence="4">3.1.3.5</ecNumber>
    </submittedName>
</protein>
<evidence type="ECO:0000256" key="1">
    <source>
        <dbReference type="ARBA" id="ARBA00022723"/>
    </source>
</evidence>
<reference evidence="5" key="1">
    <citation type="submission" date="2017-02" db="EMBL/GenBank/DDBJ databases">
        <title>Comparative genomics and description of representatives of a novel lineage of planctomycetes thriving in anoxic sediments.</title>
        <authorList>
            <person name="Spring S."/>
            <person name="Bunk B."/>
            <person name="Sproer C."/>
        </authorList>
    </citation>
    <scope>NUCLEOTIDE SEQUENCE [LARGE SCALE GENOMIC DNA]</scope>
    <source>
        <strain evidence="5">SM-Chi-D1</strain>
    </source>
</reference>
<dbReference type="STRING" id="1851148.SMSP2_01731"/>
<evidence type="ECO:0000313" key="5">
    <source>
        <dbReference type="Proteomes" id="UP000188181"/>
    </source>
</evidence>
<dbReference type="InterPro" id="IPR051400">
    <property type="entry name" value="HAD-like_hydrolase"/>
</dbReference>
<dbReference type="PANTHER" id="PTHR46470:SF2">
    <property type="entry name" value="GLYCERALDEHYDE 3-PHOSPHATE PHOSPHATASE"/>
    <property type="match status" value="1"/>
</dbReference>
<dbReference type="EMBL" id="CP019646">
    <property type="protein sequence ID" value="AQQ71358.1"/>
    <property type="molecule type" value="Genomic_DNA"/>
</dbReference>
<gene>
    <name evidence="4" type="primary">yjjG_2</name>
    <name evidence="4" type="ORF">SMSP2_01731</name>
</gene>
<organism evidence="4 5">
    <name type="scientific">Limihaloglobus sulfuriphilus</name>
    <dbReference type="NCBI Taxonomy" id="1851148"/>
    <lineage>
        <taxon>Bacteria</taxon>
        <taxon>Pseudomonadati</taxon>
        <taxon>Planctomycetota</taxon>
        <taxon>Phycisphaerae</taxon>
        <taxon>Sedimentisphaerales</taxon>
        <taxon>Sedimentisphaeraceae</taxon>
        <taxon>Limihaloglobus</taxon>
    </lineage>
</organism>
<dbReference type="Proteomes" id="UP000188181">
    <property type="component" value="Chromosome"/>
</dbReference>
<evidence type="ECO:0000256" key="2">
    <source>
        <dbReference type="ARBA" id="ARBA00022801"/>
    </source>
</evidence>
<dbReference type="Gene3D" id="3.40.50.1000">
    <property type="entry name" value="HAD superfamily/HAD-like"/>
    <property type="match status" value="1"/>
</dbReference>
<sequence length="239" mass="27213">MLKCLIFDMDDTLYPEREYYRSGFSAVSRFMQEFYGMDATAAFDVMWNSFSEGVRKDIFNSAFIAAGIEPDKQMVSRVLDVFRNHRPDISLPEDTRAVLDVLGGDFRLAMLSNGYLPAQQYKLDALGIEERFAQVLFTEELGREFWKPSAKGFEVLLERLNHTPDECVYIADNAAWDFAGPKSLGMPTIHVCSPERTQDNRPPDESYAPDYRINSLLELPELLIKMRCRCGGCNGGKCQ</sequence>
<dbReference type="EC" id="3.1.3.5" evidence="4"/>
<dbReference type="Gene3D" id="1.20.120.710">
    <property type="entry name" value="Haloacid dehalogenase hydrolase-like domain"/>
    <property type="match status" value="1"/>
</dbReference>
<dbReference type="InterPro" id="IPR023214">
    <property type="entry name" value="HAD_sf"/>
</dbReference>
<dbReference type="AlphaFoldDB" id="A0A1Q2MFN1"/>
<dbReference type="SFLD" id="SFLDS00003">
    <property type="entry name" value="Haloacid_Dehalogenase"/>
    <property type="match status" value="1"/>
</dbReference>
<evidence type="ECO:0000256" key="3">
    <source>
        <dbReference type="ARBA" id="ARBA00022842"/>
    </source>
</evidence>
<keyword evidence="3" id="KW-0460">Magnesium</keyword>
<dbReference type="OrthoDB" id="9809962at2"/>
<dbReference type="GO" id="GO:0008253">
    <property type="term" value="F:5'-nucleotidase activity"/>
    <property type="evidence" value="ECO:0007669"/>
    <property type="project" value="UniProtKB-EC"/>
</dbReference>